<dbReference type="GO" id="GO:0015807">
    <property type="term" value="P:L-amino acid transport"/>
    <property type="evidence" value="ECO:0007669"/>
    <property type="project" value="TreeGrafter"/>
</dbReference>
<gene>
    <name evidence="8" type="ORF">SAMN05444158_6235</name>
</gene>
<evidence type="ECO:0000256" key="5">
    <source>
        <dbReference type="ARBA" id="ARBA00022970"/>
    </source>
</evidence>
<dbReference type="GO" id="GO:0016887">
    <property type="term" value="F:ATP hydrolysis activity"/>
    <property type="evidence" value="ECO:0007669"/>
    <property type="project" value="InterPro"/>
</dbReference>
<dbReference type="Gene3D" id="3.40.50.300">
    <property type="entry name" value="P-loop containing nucleotide triphosphate hydrolases"/>
    <property type="match status" value="1"/>
</dbReference>
<keyword evidence="5" id="KW-0029">Amino-acid transport</keyword>
<proteinExistence type="inferred from homology"/>
<dbReference type="InterPro" id="IPR017871">
    <property type="entry name" value="ABC_transporter-like_CS"/>
</dbReference>
<evidence type="ECO:0000256" key="3">
    <source>
        <dbReference type="ARBA" id="ARBA00022741"/>
    </source>
</evidence>
<dbReference type="SUPFAM" id="SSF52540">
    <property type="entry name" value="P-loop containing nucleoside triphosphate hydrolases"/>
    <property type="match status" value="1"/>
</dbReference>
<feature type="domain" description="ABC transporter" evidence="7">
    <location>
        <begin position="3"/>
        <end position="234"/>
    </location>
</feature>
<dbReference type="PANTHER" id="PTHR43820">
    <property type="entry name" value="HIGH-AFFINITY BRANCHED-CHAIN AMINO ACID TRANSPORT ATP-BINDING PROTEIN LIVF"/>
    <property type="match status" value="1"/>
</dbReference>
<dbReference type="SMART" id="SM00382">
    <property type="entry name" value="AAA"/>
    <property type="match status" value="1"/>
</dbReference>
<sequence>MMLEVDNLHVSYGKIAAVKGVSINIGEGEIVALIGPNGAGKSTLLKTIAGLLPASRGTIAFNGKTIANLPAAEVMRRGLALVLEGRSTLKQMTVQENLILGGYARSDHDEIAKDMEHLLDRFPILRDRLKQRAGTLSGGEQQMLVIARALMSRPRLLMLDEPSLGLAPLITAKILDFVHELKTRDNMTILLVEQNANQALHLADRAYVLENGEVVLQGADLASDARVREAYLGV</sequence>
<dbReference type="GO" id="GO:0015658">
    <property type="term" value="F:branched-chain amino acid transmembrane transporter activity"/>
    <property type="evidence" value="ECO:0007669"/>
    <property type="project" value="TreeGrafter"/>
</dbReference>
<evidence type="ECO:0000259" key="7">
    <source>
        <dbReference type="PROSITE" id="PS50893"/>
    </source>
</evidence>
<reference evidence="9" key="1">
    <citation type="submission" date="2016-10" db="EMBL/GenBank/DDBJ databases">
        <authorList>
            <person name="Varghese N."/>
            <person name="Submissions S."/>
        </authorList>
    </citation>
    <scope>NUCLEOTIDE SEQUENCE [LARGE SCALE GENOMIC DNA]</scope>
    <source>
        <strain evidence="9">GAS369</strain>
    </source>
</reference>
<comment type="function">
    <text evidence="6">Involved in beta-(1--&gt;2)glucan export. Transmembrane domains (TMD) form a pore in the inner membrane and the ATP-binding domain (NBD) is responsible for energy generation.</text>
</comment>
<evidence type="ECO:0000313" key="9">
    <source>
        <dbReference type="Proteomes" id="UP000243904"/>
    </source>
</evidence>
<dbReference type="InterPro" id="IPR052156">
    <property type="entry name" value="BCAA_Transport_ATP-bd_LivF"/>
</dbReference>
<keyword evidence="2" id="KW-0813">Transport</keyword>
<dbReference type="AlphaFoldDB" id="A0A1H2AK68"/>
<dbReference type="CDD" id="cd03224">
    <property type="entry name" value="ABC_TM1139_LivF_branched"/>
    <property type="match status" value="1"/>
</dbReference>
<dbReference type="GO" id="GO:0005524">
    <property type="term" value="F:ATP binding"/>
    <property type="evidence" value="ECO:0007669"/>
    <property type="project" value="UniProtKB-KW"/>
</dbReference>
<dbReference type="PROSITE" id="PS00211">
    <property type="entry name" value="ABC_TRANSPORTER_1"/>
    <property type="match status" value="1"/>
</dbReference>
<accession>A0A1H2AK68</accession>
<organism evidence="8 9">
    <name type="scientific">Bradyrhizobium canariense</name>
    <dbReference type="NCBI Taxonomy" id="255045"/>
    <lineage>
        <taxon>Bacteria</taxon>
        <taxon>Pseudomonadati</taxon>
        <taxon>Pseudomonadota</taxon>
        <taxon>Alphaproteobacteria</taxon>
        <taxon>Hyphomicrobiales</taxon>
        <taxon>Nitrobacteraceae</taxon>
        <taxon>Bradyrhizobium</taxon>
    </lineage>
</organism>
<keyword evidence="9" id="KW-1185">Reference proteome</keyword>
<dbReference type="PROSITE" id="PS50893">
    <property type="entry name" value="ABC_TRANSPORTER_2"/>
    <property type="match status" value="1"/>
</dbReference>
<keyword evidence="3" id="KW-0547">Nucleotide-binding</keyword>
<evidence type="ECO:0000256" key="2">
    <source>
        <dbReference type="ARBA" id="ARBA00022448"/>
    </source>
</evidence>
<dbReference type="InterPro" id="IPR027417">
    <property type="entry name" value="P-loop_NTPase"/>
</dbReference>
<comment type="similarity">
    <text evidence="1">Belongs to the ABC transporter superfamily.</text>
</comment>
<evidence type="ECO:0000256" key="4">
    <source>
        <dbReference type="ARBA" id="ARBA00022840"/>
    </source>
</evidence>
<evidence type="ECO:0000256" key="1">
    <source>
        <dbReference type="ARBA" id="ARBA00005417"/>
    </source>
</evidence>
<dbReference type="Proteomes" id="UP000243904">
    <property type="component" value="Chromosome I"/>
</dbReference>
<dbReference type="Pfam" id="PF00005">
    <property type="entry name" value="ABC_tran"/>
    <property type="match status" value="1"/>
</dbReference>
<protein>
    <submittedName>
        <fullName evidence="8">Amino acid/amide ABC transporter ATP-binding protein 2, HAAT family</fullName>
    </submittedName>
</protein>
<dbReference type="InterPro" id="IPR003593">
    <property type="entry name" value="AAA+_ATPase"/>
</dbReference>
<evidence type="ECO:0000313" key="8">
    <source>
        <dbReference type="EMBL" id="SDT46358.1"/>
    </source>
</evidence>
<dbReference type="InterPro" id="IPR003439">
    <property type="entry name" value="ABC_transporter-like_ATP-bd"/>
</dbReference>
<keyword evidence="4 8" id="KW-0067">ATP-binding</keyword>
<dbReference type="PANTHER" id="PTHR43820:SF4">
    <property type="entry name" value="HIGH-AFFINITY BRANCHED-CHAIN AMINO ACID TRANSPORT ATP-BINDING PROTEIN LIVF"/>
    <property type="match status" value="1"/>
</dbReference>
<evidence type="ECO:0000256" key="6">
    <source>
        <dbReference type="ARBA" id="ARBA00024722"/>
    </source>
</evidence>
<dbReference type="RefSeq" id="WP_433994366.1">
    <property type="nucleotide sequence ID" value="NZ_LT629750.1"/>
</dbReference>
<dbReference type="EMBL" id="LT629750">
    <property type="protein sequence ID" value="SDT46358.1"/>
    <property type="molecule type" value="Genomic_DNA"/>
</dbReference>
<name>A0A1H2AK68_9BRAD</name>